<dbReference type="OrthoDB" id="10305739at2759"/>
<evidence type="ECO:0000313" key="2">
    <source>
        <dbReference type="EMBL" id="KRZ57172.1"/>
    </source>
</evidence>
<accession>A0A0V1LCA2</accession>
<organism evidence="2 3">
    <name type="scientific">Trichinella nativa</name>
    <dbReference type="NCBI Taxonomy" id="6335"/>
    <lineage>
        <taxon>Eukaryota</taxon>
        <taxon>Metazoa</taxon>
        <taxon>Ecdysozoa</taxon>
        <taxon>Nematoda</taxon>
        <taxon>Enoplea</taxon>
        <taxon>Dorylaimia</taxon>
        <taxon>Trichinellida</taxon>
        <taxon>Trichinellidae</taxon>
        <taxon>Trichinella</taxon>
    </lineage>
</organism>
<comment type="caution">
    <text evidence="2">The sequence shown here is derived from an EMBL/GenBank/DDBJ whole genome shotgun (WGS) entry which is preliminary data.</text>
</comment>
<dbReference type="EMBL" id="JYDW01000080">
    <property type="protein sequence ID" value="KRZ57172.1"/>
    <property type="molecule type" value="Genomic_DNA"/>
</dbReference>
<feature type="compositionally biased region" description="Basic and acidic residues" evidence="1">
    <location>
        <begin position="70"/>
        <end position="91"/>
    </location>
</feature>
<sequence length="91" mass="10509">MFLPISTRALSENAKPKCTLAFRVELRNELKFSSRSQVRNIMSRESYLGTEKHVSKKRKRIPADLQGLVEKNDSAAKSMMDKEAATRRRRI</sequence>
<reference evidence="2 3" key="1">
    <citation type="submission" date="2015-05" db="EMBL/GenBank/DDBJ databases">
        <title>Evolution of Trichinella species and genotypes.</title>
        <authorList>
            <person name="Korhonen P.K."/>
            <person name="Edoardo P."/>
            <person name="Giuseppe L.R."/>
            <person name="Gasser R.B."/>
        </authorList>
    </citation>
    <scope>NUCLEOTIDE SEQUENCE [LARGE SCALE GENOMIC DNA]</scope>
    <source>
        <strain evidence="2">ISS10</strain>
    </source>
</reference>
<feature type="region of interest" description="Disordered" evidence="1">
    <location>
        <begin position="69"/>
        <end position="91"/>
    </location>
</feature>
<gene>
    <name evidence="2" type="ORF">T02_4881</name>
</gene>
<name>A0A0V1LCA2_9BILA</name>
<evidence type="ECO:0000256" key="1">
    <source>
        <dbReference type="SAM" id="MobiDB-lite"/>
    </source>
</evidence>
<protein>
    <submittedName>
        <fullName evidence="2">Uncharacterized protein</fullName>
    </submittedName>
</protein>
<keyword evidence="3" id="KW-1185">Reference proteome</keyword>
<dbReference type="Proteomes" id="UP000054721">
    <property type="component" value="Unassembled WGS sequence"/>
</dbReference>
<dbReference type="AlphaFoldDB" id="A0A0V1LCA2"/>
<proteinExistence type="predicted"/>
<evidence type="ECO:0000313" key="3">
    <source>
        <dbReference type="Proteomes" id="UP000054721"/>
    </source>
</evidence>